<accession>A0A3N4KC80</accession>
<organism evidence="2 3">
    <name type="scientific">Choiromyces venosus 120613-1</name>
    <dbReference type="NCBI Taxonomy" id="1336337"/>
    <lineage>
        <taxon>Eukaryota</taxon>
        <taxon>Fungi</taxon>
        <taxon>Dikarya</taxon>
        <taxon>Ascomycota</taxon>
        <taxon>Pezizomycotina</taxon>
        <taxon>Pezizomycetes</taxon>
        <taxon>Pezizales</taxon>
        <taxon>Tuberaceae</taxon>
        <taxon>Choiromyces</taxon>
    </lineage>
</organism>
<dbReference type="STRING" id="1336337.A0A3N4KC80"/>
<dbReference type="InterPro" id="IPR050228">
    <property type="entry name" value="Carboxylesterase_BioH"/>
</dbReference>
<dbReference type="Pfam" id="PF00561">
    <property type="entry name" value="Abhydrolase_1"/>
    <property type="match status" value="1"/>
</dbReference>
<reference evidence="2 3" key="1">
    <citation type="journal article" date="2018" name="Nat. Ecol. Evol.">
        <title>Pezizomycetes genomes reveal the molecular basis of ectomycorrhizal truffle lifestyle.</title>
        <authorList>
            <person name="Murat C."/>
            <person name="Payen T."/>
            <person name="Noel B."/>
            <person name="Kuo A."/>
            <person name="Morin E."/>
            <person name="Chen J."/>
            <person name="Kohler A."/>
            <person name="Krizsan K."/>
            <person name="Balestrini R."/>
            <person name="Da Silva C."/>
            <person name="Montanini B."/>
            <person name="Hainaut M."/>
            <person name="Levati E."/>
            <person name="Barry K.W."/>
            <person name="Belfiori B."/>
            <person name="Cichocki N."/>
            <person name="Clum A."/>
            <person name="Dockter R.B."/>
            <person name="Fauchery L."/>
            <person name="Guy J."/>
            <person name="Iotti M."/>
            <person name="Le Tacon F."/>
            <person name="Lindquist E.A."/>
            <person name="Lipzen A."/>
            <person name="Malagnac F."/>
            <person name="Mello A."/>
            <person name="Molinier V."/>
            <person name="Miyauchi S."/>
            <person name="Poulain J."/>
            <person name="Riccioni C."/>
            <person name="Rubini A."/>
            <person name="Sitrit Y."/>
            <person name="Splivallo R."/>
            <person name="Traeger S."/>
            <person name="Wang M."/>
            <person name="Zifcakova L."/>
            <person name="Wipf D."/>
            <person name="Zambonelli A."/>
            <person name="Paolocci F."/>
            <person name="Nowrousian M."/>
            <person name="Ottonello S."/>
            <person name="Baldrian P."/>
            <person name="Spatafora J.W."/>
            <person name="Henrissat B."/>
            <person name="Nagy L.G."/>
            <person name="Aury J.M."/>
            <person name="Wincker P."/>
            <person name="Grigoriev I.V."/>
            <person name="Bonfante P."/>
            <person name="Martin F.M."/>
        </authorList>
    </citation>
    <scope>NUCLEOTIDE SEQUENCE [LARGE SCALE GENOMIC DNA]</scope>
    <source>
        <strain evidence="2 3">120613-1</strain>
    </source>
</reference>
<dbReference type="EMBL" id="ML120351">
    <property type="protein sequence ID" value="RPB06011.1"/>
    <property type="molecule type" value="Genomic_DNA"/>
</dbReference>
<gene>
    <name evidence="2" type="ORF">L873DRAFT_1824749</name>
</gene>
<keyword evidence="3" id="KW-1185">Reference proteome</keyword>
<dbReference type="GO" id="GO:0016787">
    <property type="term" value="F:hydrolase activity"/>
    <property type="evidence" value="ECO:0007669"/>
    <property type="project" value="UniProtKB-KW"/>
</dbReference>
<evidence type="ECO:0000259" key="1">
    <source>
        <dbReference type="Pfam" id="PF00561"/>
    </source>
</evidence>
<dbReference type="AlphaFoldDB" id="A0A3N4KC80"/>
<dbReference type="OrthoDB" id="8119704at2759"/>
<protein>
    <submittedName>
        <fullName evidence="2">Alpha/beta-hydrolase</fullName>
    </submittedName>
</protein>
<sequence>MEYCHRLSWSPSDAPPVELPEGVQREFLTSPGGVLELLTSHVFSEGGEVEEKPPLLFIHGGFESAFDFTNYLQFFSSHGYSCYAVSLRGHGASYKLGYLSMFWTCKSLELSHGGSQYSFALDVVLAIAHIRSKHSKDVIIMGHSSGGGLSQYILDRNMEKLGGLVTLAAVPGFGSMGVYVNWVKLDPWFPIRIYFKHFGHPRSPLSSTSLVHNALFSRAFPVESVREVERTMPEYESMRWTVGMMTRFVSAERVVRNILPTLKGGRRVLVVGGGEDKLMSRGIMERLAAWYRIAWESIRGEGEEGVEEDSAEVVRFGVVEGSGHHVMKDTMWNVGAEMVLEWLEGR</sequence>
<dbReference type="PANTHER" id="PTHR43194">
    <property type="entry name" value="HYDROLASE ALPHA/BETA FOLD FAMILY"/>
    <property type="match status" value="1"/>
</dbReference>
<feature type="domain" description="AB hydrolase-1" evidence="1">
    <location>
        <begin position="53"/>
        <end position="290"/>
    </location>
</feature>
<dbReference type="InterPro" id="IPR000073">
    <property type="entry name" value="AB_hydrolase_1"/>
</dbReference>
<dbReference type="Gene3D" id="3.40.50.1820">
    <property type="entry name" value="alpha/beta hydrolase"/>
    <property type="match status" value="1"/>
</dbReference>
<evidence type="ECO:0000313" key="3">
    <source>
        <dbReference type="Proteomes" id="UP000276215"/>
    </source>
</evidence>
<dbReference type="Proteomes" id="UP000276215">
    <property type="component" value="Unassembled WGS sequence"/>
</dbReference>
<dbReference type="InterPro" id="IPR029058">
    <property type="entry name" value="AB_hydrolase_fold"/>
</dbReference>
<proteinExistence type="predicted"/>
<dbReference type="PANTHER" id="PTHR43194:SF2">
    <property type="entry name" value="PEROXISOMAL MEMBRANE PROTEIN LPX1"/>
    <property type="match status" value="1"/>
</dbReference>
<keyword evidence="2" id="KW-0378">Hydrolase</keyword>
<name>A0A3N4KC80_9PEZI</name>
<dbReference type="SUPFAM" id="SSF53474">
    <property type="entry name" value="alpha/beta-Hydrolases"/>
    <property type="match status" value="1"/>
</dbReference>
<evidence type="ECO:0000313" key="2">
    <source>
        <dbReference type="EMBL" id="RPB06011.1"/>
    </source>
</evidence>